<dbReference type="Proteomes" id="UP000748531">
    <property type="component" value="Unassembled WGS sequence"/>
</dbReference>
<evidence type="ECO:0000313" key="1">
    <source>
        <dbReference type="EMBL" id="KAF5399649.1"/>
    </source>
</evidence>
<name>A0A8J4T7Z6_9TREM</name>
<proteinExistence type="predicted"/>
<comment type="caution">
    <text evidence="1">The sequence shown here is derived from an EMBL/GenBank/DDBJ whole genome shotgun (WGS) entry which is preliminary data.</text>
</comment>
<dbReference type="EMBL" id="LUCH01003851">
    <property type="protein sequence ID" value="KAF5399649.1"/>
    <property type="molecule type" value="Genomic_DNA"/>
</dbReference>
<protein>
    <submittedName>
        <fullName evidence="1">Uncharacterized protein</fullName>
    </submittedName>
</protein>
<keyword evidence="2" id="KW-1185">Reference proteome</keyword>
<dbReference type="AlphaFoldDB" id="A0A8J4T7Z6"/>
<reference evidence="1" key="1">
    <citation type="submission" date="2019-05" db="EMBL/GenBank/DDBJ databases">
        <title>Annotation for the trematode Paragonimus heterotremus.</title>
        <authorList>
            <person name="Choi Y.-J."/>
        </authorList>
    </citation>
    <scope>NUCLEOTIDE SEQUENCE</scope>
    <source>
        <strain evidence="1">LC</strain>
    </source>
</reference>
<sequence>MLSPIDLICSPTPRNFPSTSVLIWFRLPDLPLCCYLSYCVLNGKLATGIIEKYRKYTIIDPVNSSVNLLTFSGFNKSFIVLWFVVGISS</sequence>
<organism evidence="1 2">
    <name type="scientific">Paragonimus heterotremus</name>
    <dbReference type="NCBI Taxonomy" id="100268"/>
    <lineage>
        <taxon>Eukaryota</taxon>
        <taxon>Metazoa</taxon>
        <taxon>Spiralia</taxon>
        <taxon>Lophotrochozoa</taxon>
        <taxon>Platyhelminthes</taxon>
        <taxon>Trematoda</taxon>
        <taxon>Digenea</taxon>
        <taxon>Plagiorchiida</taxon>
        <taxon>Troglotremata</taxon>
        <taxon>Troglotrematidae</taxon>
        <taxon>Paragonimus</taxon>
    </lineage>
</organism>
<evidence type="ECO:0000313" key="2">
    <source>
        <dbReference type="Proteomes" id="UP000748531"/>
    </source>
</evidence>
<accession>A0A8J4T7Z6</accession>
<gene>
    <name evidence="1" type="ORF">PHET_06805</name>
</gene>